<protein>
    <recommendedName>
        <fullName evidence="4">Rhodanese domain-containing protein</fullName>
    </recommendedName>
</protein>
<sequence>MALDPRALLMSAHDAVQSRDRLVFVEVTPSRDRRGAAEAAGGGIPGAYRAALDAELAAVQGGLPDLEAVGALAALWRGPADRRIVVYARRAEEFPAATRAWLVLTLAGVEATSILDGGLPAWVRAGGSMTDAATPPHDRNAGAAATPRPARREREASIPAPRVLDADDLTDIARLGTLLDARSAVAYHGVMGDPATGHIPGAVHAPAHELLDDDGLLLRPTALRRWLLARRAIGSHTVGAYCGGGIASSALVFAAALVGQEVGISLAAASSWRRDPDRALVQGDGVARGSGADLDCLDESVPAGTSPTP</sequence>
<keyword evidence="6" id="KW-1185">Reference proteome</keyword>
<dbReference type="PANTHER" id="PTHR11364:SF27">
    <property type="entry name" value="SULFURTRANSFERASE"/>
    <property type="match status" value="1"/>
</dbReference>
<evidence type="ECO:0000259" key="4">
    <source>
        <dbReference type="PROSITE" id="PS50206"/>
    </source>
</evidence>
<dbReference type="PROSITE" id="PS50206">
    <property type="entry name" value="RHODANESE_3"/>
    <property type="match status" value="2"/>
</dbReference>
<feature type="domain" description="Rhodanese" evidence="4">
    <location>
        <begin position="177"/>
        <end position="281"/>
    </location>
</feature>
<keyword evidence="2" id="KW-0677">Repeat</keyword>
<dbReference type="EMBL" id="JABEMB010000011">
    <property type="protein sequence ID" value="NNH04081.1"/>
    <property type="molecule type" value="Genomic_DNA"/>
</dbReference>
<evidence type="ECO:0000256" key="2">
    <source>
        <dbReference type="ARBA" id="ARBA00022737"/>
    </source>
</evidence>
<evidence type="ECO:0000256" key="1">
    <source>
        <dbReference type="ARBA" id="ARBA00022679"/>
    </source>
</evidence>
<reference evidence="5 6" key="1">
    <citation type="submission" date="2020-05" db="EMBL/GenBank/DDBJ databases">
        <title>MicrobeNet Type strains.</title>
        <authorList>
            <person name="Nicholson A.C."/>
        </authorList>
    </citation>
    <scope>NUCLEOTIDE SEQUENCE [LARGE SCALE GENOMIC DNA]</scope>
    <source>
        <strain evidence="5 6">JCM 14282</strain>
    </source>
</reference>
<dbReference type="SMART" id="SM00450">
    <property type="entry name" value="RHOD"/>
    <property type="match status" value="2"/>
</dbReference>
<dbReference type="Gene3D" id="3.40.250.10">
    <property type="entry name" value="Rhodanese-like domain"/>
    <property type="match status" value="2"/>
</dbReference>
<dbReference type="InterPro" id="IPR045078">
    <property type="entry name" value="TST/MPST-like"/>
</dbReference>
<dbReference type="SUPFAM" id="SSF52821">
    <property type="entry name" value="Rhodanese/Cell cycle control phosphatase"/>
    <property type="match status" value="2"/>
</dbReference>
<keyword evidence="1" id="KW-0808">Transferase</keyword>
<dbReference type="PANTHER" id="PTHR11364">
    <property type="entry name" value="THIOSULFATE SULFERTANSFERASE"/>
    <property type="match status" value="1"/>
</dbReference>
<name>A0A7Y2M076_9MICO</name>
<dbReference type="InterPro" id="IPR001763">
    <property type="entry name" value="Rhodanese-like_dom"/>
</dbReference>
<dbReference type="Proteomes" id="UP000543598">
    <property type="component" value="Unassembled WGS sequence"/>
</dbReference>
<feature type="region of interest" description="Disordered" evidence="3">
    <location>
        <begin position="286"/>
        <end position="309"/>
    </location>
</feature>
<dbReference type="GO" id="GO:0004792">
    <property type="term" value="F:thiosulfate-cyanide sulfurtransferase activity"/>
    <property type="evidence" value="ECO:0007669"/>
    <property type="project" value="TreeGrafter"/>
</dbReference>
<comment type="caution">
    <text evidence="5">The sequence shown here is derived from an EMBL/GenBank/DDBJ whole genome shotgun (WGS) entry which is preliminary data.</text>
</comment>
<dbReference type="InterPro" id="IPR036873">
    <property type="entry name" value="Rhodanese-like_dom_sf"/>
</dbReference>
<evidence type="ECO:0000313" key="5">
    <source>
        <dbReference type="EMBL" id="NNH04081.1"/>
    </source>
</evidence>
<accession>A0A7Y2M076</accession>
<evidence type="ECO:0000313" key="6">
    <source>
        <dbReference type="Proteomes" id="UP000543598"/>
    </source>
</evidence>
<dbReference type="RefSeq" id="WP_167036521.1">
    <property type="nucleotide sequence ID" value="NZ_BAAANA010000001.1"/>
</dbReference>
<gene>
    <name evidence="5" type="ORF">HLA99_09495</name>
</gene>
<dbReference type="AlphaFoldDB" id="A0A7Y2M076"/>
<dbReference type="Pfam" id="PF00581">
    <property type="entry name" value="Rhodanese"/>
    <property type="match status" value="2"/>
</dbReference>
<feature type="domain" description="Rhodanese" evidence="4">
    <location>
        <begin position="18"/>
        <end position="131"/>
    </location>
</feature>
<feature type="region of interest" description="Disordered" evidence="3">
    <location>
        <begin position="131"/>
        <end position="156"/>
    </location>
</feature>
<proteinExistence type="predicted"/>
<evidence type="ECO:0000256" key="3">
    <source>
        <dbReference type="SAM" id="MobiDB-lite"/>
    </source>
</evidence>
<organism evidence="5 6">
    <name type="scientific">Microbacterium ulmi</name>
    <dbReference type="NCBI Taxonomy" id="179095"/>
    <lineage>
        <taxon>Bacteria</taxon>
        <taxon>Bacillati</taxon>
        <taxon>Actinomycetota</taxon>
        <taxon>Actinomycetes</taxon>
        <taxon>Micrococcales</taxon>
        <taxon>Microbacteriaceae</taxon>
        <taxon>Microbacterium</taxon>
    </lineage>
</organism>